<reference evidence="2 3" key="1">
    <citation type="submission" date="2023-05" db="EMBL/GenBank/DDBJ databases">
        <title>A 100% complete, gapless, phased diploid assembly of the Scenedesmus obliquus UTEX 3031 genome.</title>
        <authorList>
            <person name="Biondi T.C."/>
            <person name="Hanschen E.R."/>
            <person name="Kwon T."/>
            <person name="Eng W."/>
            <person name="Kruse C.P.S."/>
            <person name="Koehler S.I."/>
            <person name="Kunde Y."/>
            <person name="Gleasner C.D."/>
            <person name="You Mak K.T."/>
            <person name="Polle J."/>
            <person name="Hovde B.T."/>
            <person name="Starkenburg S.R."/>
        </authorList>
    </citation>
    <scope>NUCLEOTIDE SEQUENCE [LARGE SCALE GENOMIC DNA]</scope>
    <source>
        <strain evidence="2 3">DOE0152z</strain>
    </source>
</reference>
<sequence>MMALDSEIESEPETEKRQRCVLAKDCTKTPNPDIRNGRNCGVYKVNYDGCLKPACHPDCLAVHKERGWCKGPPNEEKEKKKRRHLRARRKALAQAARHQPGQPPPLQQRRRPCLLLQTVQRLPLQYLQRWTVQLSQMTTCTMTPLQDQQNGGNLVDSSGEYIDPVVLGGGEVDVTALETQGLTPLQLQTSKEEAFDVSAIVQVTITHVFMPEFRSKVDGKDGYLDKPLLFGGLRDRPTGVPTDRGEVLNLDGGELQVD</sequence>
<evidence type="ECO:0000313" key="2">
    <source>
        <dbReference type="EMBL" id="WIA17146.1"/>
    </source>
</evidence>
<evidence type="ECO:0000313" key="3">
    <source>
        <dbReference type="Proteomes" id="UP001244341"/>
    </source>
</evidence>
<keyword evidence="3" id="KW-1185">Reference proteome</keyword>
<dbReference type="Proteomes" id="UP001244341">
    <property type="component" value="Chromosome 8b"/>
</dbReference>
<name>A0ABY8UAP3_TETOB</name>
<proteinExistence type="predicted"/>
<organism evidence="2 3">
    <name type="scientific">Tetradesmus obliquus</name>
    <name type="common">Green alga</name>
    <name type="synonym">Acutodesmus obliquus</name>
    <dbReference type="NCBI Taxonomy" id="3088"/>
    <lineage>
        <taxon>Eukaryota</taxon>
        <taxon>Viridiplantae</taxon>
        <taxon>Chlorophyta</taxon>
        <taxon>core chlorophytes</taxon>
        <taxon>Chlorophyceae</taxon>
        <taxon>CS clade</taxon>
        <taxon>Sphaeropleales</taxon>
        <taxon>Scenedesmaceae</taxon>
        <taxon>Tetradesmus</taxon>
    </lineage>
</organism>
<dbReference type="EMBL" id="CP126215">
    <property type="protein sequence ID" value="WIA17146.1"/>
    <property type="molecule type" value="Genomic_DNA"/>
</dbReference>
<feature type="region of interest" description="Disordered" evidence="1">
    <location>
        <begin position="70"/>
        <end position="110"/>
    </location>
</feature>
<evidence type="ECO:0000256" key="1">
    <source>
        <dbReference type="SAM" id="MobiDB-lite"/>
    </source>
</evidence>
<protein>
    <submittedName>
        <fullName evidence="2">Uncharacterized protein</fullName>
    </submittedName>
</protein>
<accession>A0ABY8UAP3</accession>
<feature type="compositionally biased region" description="Basic residues" evidence="1">
    <location>
        <begin position="79"/>
        <end position="91"/>
    </location>
</feature>
<gene>
    <name evidence="2" type="ORF">OEZ85_014035</name>
</gene>